<evidence type="ECO:0000313" key="1">
    <source>
        <dbReference type="EMBL" id="KAJ7678730.1"/>
    </source>
</evidence>
<organism evidence="1 2">
    <name type="scientific">Mycena rosella</name>
    <name type="common">Pink bonnet</name>
    <name type="synonym">Agaricus rosellus</name>
    <dbReference type="NCBI Taxonomy" id="1033263"/>
    <lineage>
        <taxon>Eukaryota</taxon>
        <taxon>Fungi</taxon>
        <taxon>Dikarya</taxon>
        <taxon>Basidiomycota</taxon>
        <taxon>Agaricomycotina</taxon>
        <taxon>Agaricomycetes</taxon>
        <taxon>Agaricomycetidae</taxon>
        <taxon>Agaricales</taxon>
        <taxon>Marasmiineae</taxon>
        <taxon>Mycenaceae</taxon>
        <taxon>Mycena</taxon>
    </lineage>
</organism>
<gene>
    <name evidence="1" type="ORF">B0H17DRAFT_103045</name>
</gene>
<comment type="caution">
    <text evidence="1">The sequence shown here is derived from an EMBL/GenBank/DDBJ whole genome shotgun (WGS) entry which is preliminary data.</text>
</comment>
<proteinExistence type="predicted"/>
<protein>
    <submittedName>
        <fullName evidence="1">Uncharacterized protein</fullName>
    </submittedName>
</protein>
<name>A0AAD7D643_MYCRO</name>
<keyword evidence="2" id="KW-1185">Reference proteome</keyword>
<sequence>MYLLEACEAAKNRFLATSPTSTEQAHPSIVTLAILPIRPRPPALIPAERGRPKTRRAPTGRPRWRNLQLAFVGSAVEDRGDFAFADSGSVQIIRHTDFNRTKHRSTSTEYDVRLGPVTPCVICVVCAASTKHNPQRVYIHPHHTKIGPSLTPTPWCRCTLRFSISISHPALILSLSIPAHHPSNPSRVSVRTRRLCMHAASPVPVCAAAQLSTPNLLHRLIIAGPHDHSVRSCSPPPALVCLARNA</sequence>
<dbReference type="EMBL" id="JARKIE010000132">
    <property type="protein sequence ID" value="KAJ7678730.1"/>
    <property type="molecule type" value="Genomic_DNA"/>
</dbReference>
<dbReference type="AlphaFoldDB" id="A0AAD7D643"/>
<dbReference type="Proteomes" id="UP001221757">
    <property type="component" value="Unassembled WGS sequence"/>
</dbReference>
<evidence type="ECO:0000313" key="2">
    <source>
        <dbReference type="Proteomes" id="UP001221757"/>
    </source>
</evidence>
<accession>A0AAD7D643</accession>
<reference evidence="1" key="1">
    <citation type="submission" date="2023-03" db="EMBL/GenBank/DDBJ databases">
        <title>Massive genome expansion in bonnet fungi (Mycena s.s.) driven by repeated elements and novel gene families across ecological guilds.</title>
        <authorList>
            <consortium name="Lawrence Berkeley National Laboratory"/>
            <person name="Harder C.B."/>
            <person name="Miyauchi S."/>
            <person name="Viragh M."/>
            <person name="Kuo A."/>
            <person name="Thoen E."/>
            <person name="Andreopoulos B."/>
            <person name="Lu D."/>
            <person name="Skrede I."/>
            <person name="Drula E."/>
            <person name="Henrissat B."/>
            <person name="Morin E."/>
            <person name="Kohler A."/>
            <person name="Barry K."/>
            <person name="LaButti K."/>
            <person name="Morin E."/>
            <person name="Salamov A."/>
            <person name="Lipzen A."/>
            <person name="Mereny Z."/>
            <person name="Hegedus B."/>
            <person name="Baldrian P."/>
            <person name="Stursova M."/>
            <person name="Weitz H."/>
            <person name="Taylor A."/>
            <person name="Grigoriev I.V."/>
            <person name="Nagy L.G."/>
            <person name="Martin F."/>
            <person name="Kauserud H."/>
        </authorList>
    </citation>
    <scope>NUCLEOTIDE SEQUENCE</scope>
    <source>
        <strain evidence="1">CBHHK067</strain>
    </source>
</reference>